<name>A0A1J5QBH5_9ZZZZ</name>
<organism evidence="1">
    <name type="scientific">mine drainage metagenome</name>
    <dbReference type="NCBI Taxonomy" id="410659"/>
    <lineage>
        <taxon>unclassified sequences</taxon>
        <taxon>metagenomes</taxon>
        <taxon>ecological metagenomes</taxon>
    </lineage>
</organism>
<proteinExistence type="predicted"/>
<sequence>MLDCILCDETGVICAAAGNHDDLVDFPQLLVRQAHFVQREPSIAANSSQQCLVHSARLLGNFFQHEVLEAAFLSRFRIPGDFILLRHRWGTVEGGYLNGARAQIHYLVLPQLNGIASVRDES</sequence>
<accession>A0A1J5QBH5</accession>
<evidence type="ECO:0000313" key="1">
    <source>
        <dbReference type="EMBL" id="OIQ73309.1"/>
    </source>
</evidence>
<comment type="caution">
    <text evidence="1">The sequence shown here is derived from an EMBL/GenBank/DDBJ whole genome shotgun (WGS) entry which is preliminary data.</text>
</comment>
<gene>
    <name evidence="1" type="ORF">GALL_450530</name>
</gene>
<dbReference type="EMBL" id="MLJW01002916">
    <property type="protein sequence ID" value="OIQ73309.1"/>
    <property type="molecule type" value="Genomic_DNA"/>
</dbReference>
<protein>
    <submittedName>
        <fullName evidence="1">Uncharacterized protein</fullName>
    </submittedName>
</protein>
<reference evidence="1" key="1">
    <citation type="submission" date="2016-10" db="EMBL/GenBank/DDBJ databases">
        <title>Sequence of Gallionella enrichment culture.</title>
        <authorList>
            <person name="Poehlein A."/>
            <person name="Muehling M."/>
            <person name="Daniel R."/>
        </authorList>
    </citation>
    <scope>NUCLEOTIDE SEQUENCE</scope>
</reference>
<dbReference type="AlphaFoldDB" id="A0A1J5QBH5"/>